<organism evidence="8 9">
    <name type="scientific">Polychaeton citri CBS 116435</name>
    <dbReference type="NCBI Taxonomy" id="1314669"/>
    <lineage>
        <taxon>Eukaryota</taxon>
        <taxon>Fungi</taxon>
        <taxon>Dikarya</taxon>
        <taxon>Ascomycota</taxon>
        <taxon>Pezizomycotina</taxon>
        <taxon>Dothideomycetes</taxon>
        <taxon>Dothideomycetidae</taxon>
        <taxon>Capnodiales</taxon>
        <taxon>Capnodiaceae</taxon>
        <taxon>Polychaeton</taxon>
    </lineage>
</organism>
<dbReference type="GO" id="GO:0006260">
    <property type="term" value="P:DNA replication"/>
    <property type="evidence" value="ECO:0007669"/>
    <property type="project" value="UniProtKB-KW"/>
</dbReference>
<dbReference type="AlphaFoldDB" id="A0A9P4Q905"/>
<evidence type="ECO:0000313" key="9">
    <source>
        <dbReference type="Proteomes" id="UP000799441"/>
    </source>
</evidence>
<keyword evidence="5" id="KW-0539">Nucleus</keyword>
<proteinExistence type="inferred from homology"/>
<protein>
    <recommendedName>
        <fullName evidence="7">ORC6 first cyclin-like domain-containing protein</fullName>
    </recommendedName>
</protein>
<keyword evidence="4" id="KW-0238">DNA-binding</keyword>
<evidence type="ECO:0000256" key="1">
    <source>
        <dbReference type="ARBA" id="ARBA00004123"/>
    </source>
</evidence>
<feature type="domain" description="ORC6 first cyclin-like" evidence="7">
    <location>
        <begin position="11"/>
        <end position="92"/>
    </location>
</feature>
<evidence type="ECO:0000256" key="5">
    <source>
        <dbReference type="ARBA" id="ARBA00023242"/>
    </source>
</evidence>
<accession>A0A9P4Q905</accession>
<dbReference type="EMBL" id="MU003798">
    <property type="protein sequence ID" value="KAF2720566.1"/>
    <property type="molecule type" value="Genomic_DNA"/>
</dbReference>
<sequence>MPTPIESALATLLPTIAFLPPELISLSSSLLAQSRGRAATLKQDEEIARTYACCHIACERLAKKLDLEIGRPTPPVKPRTYSKLKSWLEEALRSVGSNPATPQMPGGRHRDLLKTPTSRAGTIRKTPLSKAFIDAASTLPSNDIALPSWTKGMSTSICAHFQTPELQADTLAAAGAVYRSGKSEAAKSSQTPGSKRKRTAHAAGSDFLADGSVPMLIAVIHASLVALSRAEAFDLYNARERNKMMLFVMDYYDNDPTLFGEGPDAKEIEQALDHWSKQATNIWPATEWYQIALRNSSNSEADETGQDTNEDQVRPKPHPKKTPLMRKEKHGGRPTFDGTSRAGLSPGLGTMFQPAVDWLSPERCAEFSQWKRMISLELEAIASTAP</sequence>
<evidence type="ECO:0000256" key="2">
    <source>
        <dbReference type="ARBA" id="ARBA00010840"/>
    </source>
</evidence>
<comment type="similarity">
    <text evidence="2">Belongs to the ORC6 family.</text>
</comment>
<keyword evidence="3" id="KW-0235">DNA replication</keyword>
<gene>
    <name evidence="8" type="ORF">K431DRAFT_295059</name>
</gene>
<evidence type="ECO:0000256" key="4">
    <source>
        <dbReference type="ARBA" id="ARBA00023125"/>
    </source>
</evidence>
<reference evidence="8" key="1">
    <citation type="journal article" date="2020" name="Stud. Mycol.">
        <title>101 Dothideomycetes genomes: a test case for predicting lifestyles and emergence of pathogens.</title>
        <authorList>
            <person name="Haridas S."/>
            <person name="Albert R."/>
            <person name="Binder M."/>
            <person name="Bloem J."/>
            <person name="Labutti K."/>
            <person name="Salamov A."/>
            <person name="Andreopoulos B."/>
            <person name="Baker S."/>
            <person name="Barry K."/>
            <person name="Bills G."/>
            <person name="Bluhm B."/>
            <person name="Cannon C."/>
            <person name="Castanera R."/>
            <person name="Culley D."/>
            <person name="Daum C."/>
            <person name="Ezra D."/>
            <person name="Gonzalez J."/>
            <person name="Henrissat B."/>
            <person name="Kuo A."/>
            <person name="Liang C."/>
            <person name="Lipzen A."/>
            <person name="Lutzoni F."/>
            <person name="Magnuson J."/>
            <person name="Mondo S."/>
            <person name="Nolan M."/>
            <person name="Ohm R."/>
            <person name="Pangilinan J."/>
            <person name="Park H.-J."/>
            <person name="Ramirez L."/>
            <person name="Alfaro M."/>
            <person name="Sun H."/>
            <person name="Tritt A."/>
            <person name="Yoshinaga Y."/>
            <person name="Zwiers L.-H."/>
            <person name="Turgeon B."/>
            <person name="Goodwin S."/>
            <person name="Spatafora J."/>
            <person name="Crous P."/>
            <person name="Grigoriev I."/>
        </authorList>
    </citation>
    <scope>NUCLEOTIDE SEQUENCE</scope>
    <source>
        <strain evidence="8">CBS 116435</strain>
    </source>
</reference>
<feature type="compositionally biased region" description="Acidic residues" evidence="6">
    <location>
        <begin position="300"/>
        <end position="310"/>
    </location>
</feature>
<dbReference type="GO" id="GO:0005664">
    <property type="term" value="C:nuclear origin of replication recognition complex"/>
    <property type="evidence" value="ECO:0007669"/>
    <property type="project" value="InterPro"/>
</dbReference>
<keyword evidence="9" id="KW-1185">Reference proteome</keyword>
<evidence type="ECO:0000259" key="7">
    <source>
        <dbReference type="Pfam" id="PF05460"/>
    </source>
</evidence>
<evidence type="ECO:0000256" key="6">
    <source>
        <dbReference type="SAM" id="MobiDB-lite"/>
    </source>
</evidence>
<dbReference type="Proteomes" id="UP000799441">
    <property type="component" value="Unassembled WGS sequence"/>
</dbReference>
<feature type="region of interest" description="Disordered" evidence="6">
    <location>
        <begin position="297"/>
        <end position="347"/>
    </location>
</feature>
<dbReference type="InterPro" id="IPR008721">
    <property type="entry name" value="ORC6_cyclin_first"/>
</dbReference>
<dbReference type="OrthoDB" id="5367324at2759"/>
<comment type="subcellular location">
    <subcellularLocation>
        <location evidence="1">Nucleus</location>
    </subcellularLocation>
</comment>
<dbReference type="GO" id="GO:0003677">
    <property type="term" value="F:DNA binding"/>
    <property type="evidence" value="ECO:0007669"/>
    <property type="project" value="UniProtKB-KW"/>
</dbReference>
<evidence type="ECO:0000256" key="3">
    <source>
        <dbReference type="ARBA" id="ARBA00022705"/>
    </source>
</evidence>
<dbReference type="Pfam" id="PF05460">
    <property type="entry name" value="ORC6"/>
    <property type="match status" value="1"/>
</dbReference>
<evidence type="ECO:0000313" key="8">
    <source>
        <dbReference type="EMBL" id="KAF2720566.1"/>
    </source>
</evidence>
<feature type="compositionally biased region" description="Basic residues" evidence="6">
    <location>
        <begin position="315"/>
        <end position="332"/>
    </location>
</feature>
<name>A0A9P4Q905_9PEZI</name>
<comment type="caution">
    <text evidence="8">The sequence shown here is derived from an EMBL/GenBank/DDBJ whole genome shotgun (WGS) entry which is preliminary data.</text>
</comment>